<keyword evidence="3 8" id="KW-0808">Transferase</keyword>
<dbReference type="EMBL" id="CP013020">
    <property type="protein sequence ID" value="ALK83567.1"/>
    <property type="molecule type" value="Genomic_DNA"/>
</dbReference>
<evidence type="ECO:0000256" key="5">
    <source>
        <dbReference type="ARBA" id="ARBA00022989"/>
    </source>
</evidence>
<accession>A0A0P0M1R5</accession>
<evidence type="ECO:0000256" key="6">
    <source>
        <dbReference type="ARBA" id="ARBA00023136"/>
    </source>
</evidence>
<organism evidence="8 9">
    <name type="scientific">Phocaeicola vulgatus</name>
    <name type="common">Bacteroides vulgatus</name>
    <dbReference type="NCBI Taxonomy" id="821"/>
    <lineage>
        <taxon>Bacteria</taxon>
        <taxon>Pseudomonadati</taxon>
        <taxon>Bacteroidota</taxon>
        <taxon>Bacteroidia</taxon>
        <taxon>Bacteroidales</taxon>
        <taxon>Bacteroidaceae</taxon>
        <taxon>Phocaeicola</taxon>
    </lineage>
</organism>
<evidence type="ECO:0000256" key="1">
    <source>
        <dbReference type="ARBA" id="ARBA00007150"/>
    </source>
</evidence>
<dbReference type="AlphaFoldDB" id="A0A0P0M1R5"/>
<evidence type="ECO:0000256" key="4">
    <source>
        <dbReference type="ARBA" id="ARBA00022692"/>
    </source>
</evidence>
<name>A0A0P0M1R5_PHOVU</name>
<dbReference type="PANTHER" id="PTHR30589">
    <property type="entry name" value="PROLIPOPROTEIN DIACYLGLYCERYL TRANSFERASE"/>
    <property type="match status" value="1"/>
</dbReference>
<evidence type="ECO:0000256" key="3">
    <source>
        <dbReference type="ARBA" id="ARBA00022679"/>
    </source>
</evidence>
<evidence type="ECO:0000313" key="9">
    <source>
        <dbReference type="Proteomes" id="UP000061587"/>
    </source>
</evidence>
<reference evidence="9" key="1">
    <citation type="submission" date="2015-10" db="EMBL/GenBank/DDBJ databases">
        <title>Extensive mobilome-driven genome diversification in gut-associated Bacteroides vulgatus mpk.</title>
        <authorList>
            <person name="Beier S."/>
            <person name="Lange A."/>
            <person name="Huson D.H."/>
            <person name="Frick J.-S."/>
            <person name="Autenrieth I.B."/>
        </authorList>
    </citation>
    <scope>NUCLEOTIDE SEQUENCE [LARGE SCALE GENOMIC DNA]</scope>
    <source>
        <strain evidence="9">mpk</strain>
    </source>
</reference>
<keyword evidence="6 7" id="KW-0472">Membrane</keyword>
<protein>
    <submittedName>
        <fullName evidence="8">Prolipoprotein diacylglyceryl transferase</fullName>
    </submittedName>
</protein>
<dbReference type="GO" id="GO:0042158">
    <property type="term" value="P:lipoprotein biosynthetic process"/>
    <property type="evidence" value="ECO:0007669"/>
    <property type="project" value="InterPro"/>
</dbReference>
<dbReference type="GO" id="GO:0005886">
    <property type="term" value="C:plasma membrane"/>
    <property type="evidence" value="ECO:0007669"/>
    <property type="project" value="InterPro"/>
</dbReference>
<reference evidence="8 9" key="2">
    <citation type="journal article" date="2016" name="Genome Biol. Evol.">
        <title>Extensive mobilome-driven genome diversification in mouse gut-associated Bacteroides vulgatus mpk.</title>
        <authorList>
            <person name="Lange A."/>
            <person name="Beier S."/>
            <person name="Steimle A."/>
            <person name="Autenrieth I.B."/>
            <person name="Huson D.H."/>
            <person name="Frick J.S."/>
        </authorList>
    </citation>
    <scope>NUCLEOTIDE SEQUENCE [LARGE SCALE GENOMIC DNA]</scope>
    <source>
        <strain evidence="9">mpk</strain>
    </source>
</reference>
<dbReference type="PATRIC" id="fig|821.40.peg.1123"/>
<gene>
    <name evidence="8" type="ORF">BvMPK_0950</name>
</gene>
<dbReference type="Pfam" id="PF01790">
    <property type="entry name" value="LGT"/>
    <property type="match status" value="1"/>
</dbReference>
<comment type="similarity">
    <text evidence="1">Belongs to the Lgt family.</text>
</comment>
<keyword evidence="4 7" id="KW-0812">Transmembrane</keyword>
<dbReference type="GO" id="GO:0008961">
    <property type="term" value="F:phosphatidylglycerol-prolipoprotein diacylglyceryl transferase activity"/>
    <property type="evidence" value="ECO:0007669"/>
    <property type="project" value="InterPro"/>
</dbReference>
<keyword evidence="5 7" id="KW-1133">Transmembrane helix</keyword>
<sequence>MNGEIVGTVTHVPWAFIFPHEDMQPRHPAQLYEAIAYLLIFIIGLRLYKKYKTTLYPGFYFGYCLTTIFTFRFLVEFIKASQEAFEDSMMLNMGQWLSIPFILLGAHFMYHSFKPVK</sequence>
<dbReference type="Proteomes" id="UP000061587">
    <property type="component" value="Chromosome"/>
</dbReference>
<evidence type="ECO:0000256" key="2">
    <source>
        <dbReference type="ARBA" id="ARBA00022475"/>
    </source>
</evidence>
<feature type="transmembrane region" description="Helical" evidence="7">
    <location>
        <begin position="95"/>
        <end position="113"/>
    </location>
</feature>
<evidence type="ECO:0000256" key="7">
    <source>
        <dbReference type="SAM" id="Phobius"/>
    </source>
</evidence>
<keyword evidence="2" id="KW-1003">Cell membrane</keyword>
<dbReference type="InterPro" id="IPR001640">
    <property type="entry name" value="Lgt"/>
</dbReference>
<proteinExistence type="inferred from homology"/>
<dbReference type="PANTHER" id="PTHR30589:SF0">
    <property type="entry name" value="PHOSPHATIDYLGLYCEROL--PROLIPOPROTEIN DIACYLGLYCERYL TRANSFERASE"/>
    <property type="match status" value="1"/>
</dbReference>
<evidence type="ECO:0000313" key="8">
    <source>
        <dbReference type="EMBL" id="ALK83567.1"/>
    </source>
</evidence>
<feature type="transmembrane region" description="Helical" evidence="7">
    <location>
        <begin position="29"/>
        <end position="48"/>
    </location>
</feature>
<feature type="transmembrane region" description="Helical" evidence="7">
    <location>
        <begin position="55"/>
        <end position="75"/>
    </location>
</feature>